<keyword evidence="1" id="KW-0732">Signal</keyword>
<dbReference type="EMBL" id="OU899035">
    <property type="protein sequence ID" value="CAH1721946.1"/>
    <property type="molecule type" value="Genomic_DNA"/>
</dbReference>
<protein>
    <recommendedName>
        <fullName evidence="4">Protein sleepless</fullName>
    </recommendedName>
</protein>
<evidence type="ECO:0000313" key="2">
    <source>
        <dbReference type="EMBL" id="CAH1721946.1"/>
    </source>
</evidence>
<dbReference type="AlphaFoldDB" id="A0A9P0IWT4"/>
<evidence type="ECO:0000313" key="3">
    <source>
        <dbReference type="Proteomes" id="UP001154329"/>
    </source>
</evidence>
<keyword evidence="3" id="KW-1185">Reference proteome</keyword>
<evidence type="ECO:0000256" key="1">
    <source>
        <dbReference type="SAM" id="SignalP"/>
    </source>
</evidence>
<feature type="chain" id="PRO_5040350901" description="Protein sleepless" evidence="1">
    <location>
        <begin position="23"/>
        <end position="152"/>
    </location>
</feature>
<proteinExistence type="predicted"/>
<reference evidence="2" key="1">
    <citation type="submission" date="2022-02" db="EMBL/GenBank/DDBJ databases">
        <authorList>
            <person name="King R."/>
        </authorList>
    </citation>
    <scope>NUCLEOTIDE SEQUENCE</scope>
</reference>
<name>A0A9P0IWT4_APHGO</name>
<feature type="signal peptide" evidence="1">
    <location>
        <begin position="1"/>
        <end position="22"/>
    </location>
</feature>
<gene>
    <name evidence="2" type="ORF">APHIGO_LOCUS4598</name>
</gene>
<sequence>MTAVTLLLTVVAAATMTTTAAAGSGGGRTVLYPKHKSGGLVCYSDRRTDGGAFWSYANERQRRQHVFHCPSSLSAWCVNVATGPLSVRGCSGPTGVNRAGCFHVTGPEQNVTSKVCLCKGDLCNGAAGGPVARPLFLVPALFVVGAWPATIG</sequence>
<evidence type="ECO:0008006" key="4">
    <source>
        <dbReference type="Google" id="ProtNLM"/>
    </source>
</evidence>
<organism evidence="2 3">
    <name type="scientific">Aphis gossypii</name>
    <name type="common">Cotton aphid</name>
    <dbReference type="NCBI Taxonomy" id="80765"/>
    <lineage>
        <taxon>Eukaryota</taxon>
        <taxon>Metazoa</taxon>
        <taxon>Ecdysozoa</taxon>
        <taxon>Arthropoda</taxon>
        <taxon>Hexapoda</taxon>
        <taxon>Insecta</taxon>
        <taxon>Pterygota</taxon>
        <taxon>Neoptera</taxon>
        <taxon>Paraneoptera</taxon>
        <taxon>Hemiptera</taxon>
        <taxon>Sternorrhyncha</taxon>
        <taxon>Aphidomorpha</taxon>
        <taxon>Aphidoidea</taxon>
        <taxon>Aphididae</taxon>
        <taxon>Aphidini</taxon>
        <taxon>Aphis</taxon>
        <taxon>Aphis</taxon>
    </lineage>
</organism>
<accession>A0A9P0IWT4</accession>
<reference evidence="2" key="2">
    <citation type="submission" date="2022-10" db="EMBL/GenBank/DDBJ databases">
        <authorList>
            <consortium name="ENA_rothamsted_submissions"/>
            <consortium name="culmorum"/>
            <person name="King R."/>
        </authorList>
    </citation>
    <scope>NUCLEOTIDE SEQUENCE</scope>
</reference>
<dbReference type="Proteomes" id="UP001154329">
    <property type="component" value="Chromosome 2"/>
</dbReference>